<name>A0A077ZIK7_TRITR</name>
<feature type="disulfide bond" evidence="6">
    <location>
        <begin position="137"/>
        <end position="146"/>
    </location>
</feature>
<dbReference type="InterPro" id="IPR018097">
    <property type="entry name" value="EGF_Ca-bd_CS"/>
</dbReference>
<dbReference type="GO" id="GO:0009986">
    <property type="term" value="C:cell surface"/>
    <property type="evidence" value="ECO:0007669"/>
    <property type="project" value="TreeGrafter"/>
</dbReference>
<comment type="caution">
    <text evidence="6">Lacks conserved residue(s) required for the propagation of feature annotation.</text>
</comment>
<feature type="disulfide bond" evidence="6">
    <location>
        <begin position="77"/>
        <end position="87"/>
    </location>
</feature>
<dbReference type="InterPro" id="IPR009030">
    <property type="entry name" value="Growth_fac_rcpt_cys_sf"/>
</dbReference>
<keyword evidence="9" id="KW-1185">Reference proteome</keyword>
<evidence type="ECO:0000256" key="4">
    <source>
        <dbReference type="ARBA" id="ARBA00023157"/>
    </source>
</evidence>
<dbReference type="SMART" id="SM00181">
    <property type="entry name" value="EGF"/>
    <property type="match status" value="4"/>
</dbReference>
<dbReference type="Proteomes" id="UP000030665">
    <property type="component" value="Unassembled WGS sequence"/>
</dbReference>
<dbReference type="AlphaFoldDB" id="A0A077ZIK7"/>
<dbReference type="Pfam" id="PF00008">
    <property type="entry name" value="EGF"/>
    <property type="match status" value="1"/>
</dbReference>
<dbReference type="GO" id="GO:0007411">
    <property type="term" value="P:axon guidance"/>
    <property type="evidence" value="ECO:0007669"/>
    <property type="project" value="TreeGrafter"/>
</dbReference>
<keyword evidence="2" id="KW-0732">Signal</keyword>
<dbReference type="GO" id="GO:0005509">
    <property type="term" value="F:calcium ion binding"/>
    <property type="evidence" value="ECO:0007669"/>
    <property type="project" value="InterPro"/>
</dbReference>
<dbReference type="PANTHER" id="PTHR45836">
    <property type="entry name" value="SLIT HOMOLOG"/>
    <property type="match status" value="1"/>
</dbReference>
<reference evidence="8" key="1">
    <citation type="submission" date="2014-01" db="EMBL/GenBank/DDBJ databases">
        <authorList>
            <person name="Aslett M."/>
        </authorList>
    </citation>
    <scope>NUCLEOTIDE SEQUENCE</scope>
</reference>
<keyword evidence="4 6" id="KW-1015">Disulfide bond</keyword>
<evidence type="ECO:0000313" key="8">
    <source>
        <dbReference type="EMBL" id="CDW59609.1"/>
    </source>
</evidence>
<dbReference type="GO" id="GO:0043235">
    <property type="term" value="C:receptor complex"/>
    <property type="evidence" value="ECO:0007669"/>
    <property type="project" value="TreeGrafter"/>
</dbReference>
<dbReference type="PROSITE" id="PS01186">
    <property type="entry name" value="EGF_2"/>
    <property type="match status" value="4"/>
</dbReference>
<dbReference type="InterPro" id="IPR051355">
    <property type="entry name" value="Notch/Slit_guidance"/>
</dbReference>
<feature type="disulfide bond" evidence="6">
    <location>
        <begin position="98"/>
        <end position="107"/>
    </location>
</feature>
<accession>A0A077ZIK7</accession>
<evidence type="ECO:0000313" key="9">
    <source>
        <dbReference type="Proteomes" id="UP000030665"/>
    </source>
</evidence>
<protein>
    <submittedName>
        <fullName evidence="8">EGF CA and hEGF domain containing protein</fullName>
    </submittedName>
</protein>
<dbReference type="GO" id="GO:0007219">
    <property type="term" value="P:Notch signaling pathway"/>
    <property type="evidence" value="ECO:0007669"/>
    <property type="project" value="TreeGrafter"/>
</dbReference>
<dbReference type="InterPro" id="IPR000742">
    <property type="entry name" value="EGF"/>
</dbReference>
<reference evidence="8" key="2">
    <citation type="submission" date="2014-03" db="EMBL/GenBank/DDBJ databases">
        <title>The whipworm genome and dual-species transcriptomics of an intimate host-pathogen interaction.</title>
        <authorList>
            <person name="Foth B.J."/>
            <person name="Tsai I.J."/>
            <person name="Reid A.J."/>
            <person name="Bancroft A.J."/>
            <person name="Nichol S."/>
            <person name="Tracey A."/>
            <person name="Holroyd N."/>
            <person name="Cotton J.A."/>
            <person name="Stanley E.J."/>
            <person name="Zarowiecki M."/>
            <person name="Liu J.Z."/>
            <person name="Huckvale T."/>
            <person name="Cooper P.J."/>
            <person name="Grencis R.K."/>
            <person name="Berriman M."/>
        </authorList>
    </citation>
    <scope>NUCLEOTIDE SEQUENCE [LARGE SCALE GENOMIC DNA]</scope>
</reference>
<evidence type="ECO:0000259" key="7">
    <source>
        <dbReference type="PROSITE" id="PS50026"/>
    </source>
</evidence>
<dbReference type="FunFam" id="2.10.25.10:FF:000279">
    <property type="entry name" value="Neurogenic locus notch 1"/>
    <property type="match status" value="1"/>
</dbReference>
<dbReference type="OrthoDB" id="430340at2759"/>
<keyword evidence="3" id="KW-0677">Repeat</keyword>
<dbReference type="GO" id="GO:0005886">
    <property type="term" value="C:plasma membrane"/>
    <property type="evidence" value="ECO:0007669"/>
    <property type="project" value="TreeGrafter"/>
</dbReference>
<organism evidence="8 9">
    <name type="scientific">Trichuris trichiura</name>
    <name type="common">Whipworm</name>
    <name type="synonym">Trichocephalus trichiurus</name>
    <dbReference type="NCBI Taxonomy" id="36087"/>
    <lineage>
        <taxon>Eukaryota</taxon>
        <taxon>Metazoa</taxon>
        <taxon>Ecdysozoa</taxon>
        <taxon>Nematoda</taxon>
        <taxon>Enoplea</taxon>
        <taxon>Dorylaimia</taxon>
        <taxon>Trichinellida</taxon>
        <taxon>Trichuridae</taxon>
        <taxon>Trichuris</taxon>
    </lineage>
</organism>
<feature type="domain" description="EGF-like" evidence="7">
    <location>
        <begin position="33"/>
        <end position="71"/>
    </location>
</feature>
<evidence type="ECO:0000256" key="6">
    <source>
        <dbReference type="PROSITE-ProRule" id="PRU00076"/>
    </source>
</evidence>
<dbReference type="PROSITE" id="PS50026">
    <property type="entry name" value="EGF_3"/>
    <property type="match status" value="3"/>
</dbReference>
<sequence length="179" mass="19843">MDCVNGLCVAKEKVFEVECKCYMGWSGEACTVDKDECRETKDLCSKNGVCSDPKGNYTCTCNAGYTGQNCEKEVNECANADCVNGYCIDLVNGYKCECYTGFTGASCAVELNPCDYLLYDCAKGSCVAKGKIPFCLCLPGYTGLHCEQGKSQWNTCTSDRQMPKSPLQEWSLREWRRDQ</sequence>
<dbReference type="PANTHER" id="PTHR45836:SF23">
    <property type="entry name" value="NEUROGENIC LOCUS NOTCH HOMOLOG PROTEIN 1"/>
    <property type="match status" value="1"/>
</dbReference>
<gene>
    <name evidence="8" type="ORF">TTRE_0000794701</name>
</gene>
<keyword evidence="1 6" id="KW-0245">EGF-like domain</keyword>
<feature type="disulfide bond" evidence="6">
    <location>
        <begin position="61"/>
        <end position="70"/>
    </location>
</feature>
<keyword evidence="5" id="KW-0325">Glycoprotein</keyword>
<dbReference type="SUPFAM" id="SSF57184">
    <property type="entry name" value="Growth factor receptor domain"/>
    <property type="match status" value="1"/>
</dbReference>
<dbReference type="CDD" id="cd00054">
    <property type="entry name" value="EGF_CA"/>
    <property type="match status" value="2"/>
</dbReference>
<feature type="domain" description="EGF-like" evidence="7">
    <location>
        <begin position="110"/>
        <end position="147"/>
    </location>
</feature>
<dbReference type="PROSITE" id="PS01187">
    <property type="entry name" value="EGF_CA"/>
    <property type="match status" value="2"/>
</dbReference>
<dbReference type="PROSITE" id="PS00010">
    <property type="entry name" value="ASX_HYDROXYL"/>
    <property type="match status" value="2"/>
</dbReference>
<dbReference type="STRING" id="36087.A0A077ZIK7"/>
<dbReference type="InterPro" id="IPR001881">
    <property type="entry name" value="EGF-like_Ca-bd_dom"/>
</dbReference>
<feature type="domain" description="EGF-like" evidence="7">
    <location>
        <begin position="73"/>
        <end position="108"/>
    </location>
</feature>
<proteinExistence type="predicted"/>
<evidence type="ECO:0000256" key="5">
    <source>
        <dbReference type="ARBA" id="ARBA00023180"/>
    </source>
</evidence>
<evidence type="ECO:0000256" key="1">
    <source>
        <dbReference type="ARBA" id="ARBA00022536"/>
    </source>
</evidence>
<evidence type="ECO:0000256" key="2">
    <source>
        <dbReference type="ARBA" id="ARBA00022729"/>
    </source>
</evidence>
<dbReference type="Gene3D" id="2.10.25.10">
    <property type="entry name" value="Laminin"/>
    <property type="match status" value="4"/>
</dbReference>
<dbReference type="Pfam" id="PF23106">
    <property type="entry name" value="EGF_Teneurin"/>
    <property type="match status" value="1"/>
</dbReference>
<evidence type="ECO:0000256" key="3">
    <source>
        <dbReference type="ARBA" id="ARBA00022737"/>
    </source>
</evidence>
<dbReference type="InterPro" id="IPR000152">
    <property type="entry name" value="EGF-type_Asp/Asn_hydroxyl_site"/>
</dbReference>
<dbReference type="SMART" id="SM00179">
    <property type="entry name" value="EGF_CA"/>
    <property type="match status" value="3"/>
</dbReference>
<dbReference type="EMBL" id="HG806653">
    <property type="protein sequence ID" value="CDW59609.1"/>
    <property type="molecule type" value="Genomic_DNA"/>
</dbReference>
<dbReference type="PROSITE" id="PS00022">
    <property type="entry name" value="EGF_1"/>
    <property type="match status" value="3"/>
</dbReference>